<reference evidence="1" key="2">
    <citation type="journal article" date="2010" name="Science">
        <title>The genome of the Western clawed frog Xenopus tropicalis.</title>
        <authorList>
            <person name="Hellsten U."/>
            <person name="Harland R.M."/>
            <person name="Gilchrist M.J."/>
            <person name="Hendrix D."/>
            <person name="Jurka J."/>
            <person name="Kapitonov V."/>
            <person name="Ovcharenko I."/>
            <person name="Putnam N.H."/>
            <person name="Shu S."/>
            <person name="Taher L."/>
            <person name="Blitz I.L."/>
            <person name="Blumberg B."/>
            <person name="Dichmann D.S."/>
            <person name="Dubchak I."/>
            <person name="Amaya E."/>
            <person name="Detter J.C."/>
            <person name="Fletcher R."/>
            <person name="Gerhard D.S."/>
            <person name="Goodstein D."/>
            <person name="Graves T."/>
            <person name="Grigoriev I.V."/>
            <person name="Grimwood J."/>
            <person name="Kawashima T."/>
            <person name="Lindquist E."/>
            <person name="Lucas S.M."/>
            <person name="Mead P.E."/>
            <person name="Mitros T."/>
            <person name="Ogino H."/>
            <person name="Ohta Y."/>
            <person name="Poliakov A.V."/>
            <person name="Pollet N."/>
            <person name="Robert J."/>
            <person name="Salamov A."/>
            <person name="Sater A.K."/>
            <person name="Schmutz J."/>
            <person name="Terry A."/>
            <person name="Vize P.D."/>
            <person name="Warren W.C."/>
            <person name="Wells D."/>
            <person name="Wills A."/>
            <person name="Wilson R.K."/>
            <person name="Zimmerman L.B."/>
            <person name="Zorn A.M."/>
            <person name="Grainger R."/>
            <person name="Grammer T."/>
            <person name="Khokha M.K."/>
            <person name="Richardson P.M."/>
            <person name="Rokhsar D.S."/>
        </authorList>
    </citation>
    <scope>NUCLEOTIDE SEQUENCE [LARGE SCALE GENOMIC DNA]</scope>
    <source>
        <strain evidence="1">Nigerian</strain>
    </source>
</reference>
<evidence type="ECO:0000313" key="1">
    <source>
        <dbReference type="EMBL" id="OCA15225.1"/>
    </source>
</evidence>
<reference evidence="1" key="3">
    <citation type="submission" date="2016-05" db="EMBL/GenBank/DDBJ databases">
        <title>WGS assembly of Xenopus tropicalis.</title>
        <authorList>
            <person name="Sessions A."/>
            <person name="Jenkins J."/>
            <person name="Mitros T."/>
            <person name="Lyons J.T."/>
            <person name="Dichmann D.S."/>
            <person name="Robert J."/>
            <person name="Harland R.M."/>
            <person name="Rokhsar D.S."/>
        </authorList>
    </citation>
    <scope>NUCLEOTIDE SEQUENCE</scope>
    <source>
        <strain evidence="1">Nigerian</strain>
    </source>
</reference>
<gene>
    <name evidence="1" type="ORF">XENTR_v90030341mg</name>
</gene>
<protein>
    <submittedName>
        <fullName evidence="1">Uncharacterized protein</fullName>
    </submittedName>
</protein>
<reference evidence="1" key="1">
    <citation type="submission" date="2009-11" db="EMBL/GenBank/DDBJ databases">
        <authorList>
            <consortium name="US DOE Joint Genome Institute (JGI-PGF)"/>
            <person name="Ottilar R."/>
            <person name="Schmutz J."/>
            <person name="Salamov A."/>
            <person name="Cheng J.F."/>
            <person name="Lucas S."/>
            <person name="Pitluck S."/>
            <person name="Gundlach H."/>
            <person name="Guo Y."/>
            <person name="Haberer G."/>
            <person name="Nasrallah J."/>
            <person name="Mayer K.F.X."/>
            <person name="van de Peer Y."/>
            <person name="Weigel D."/>
            <person name="Grigoriev I.V."/>
        </authorList>
    </citation>
    <scope>NUCLEOTIDE SEQUENCE</scope>
    <source>
        <strain evidence="1">Nigerian</strain>
    </source>
</reference>
<proteinExistence type="predicted"/>
<name>A0A1B8XX26_XENTR</name>
<organism evidence="1">
    <name type="scientific">Xenopus tropicalis</name>
    <name type="common">Western clawed frog</name>
    <name type="synonym">Silurana tropicalis</name>
    <dbReference type="NCBI Taxonomy" id="8364"/>
    <lineage>
        <taxon>Eukaryota</taxon>
        <taxon>Metazoa</taxon>
        <taxon>Chordata</taxon>
        <taxon>Craniata</taxon>
        <taxon>Vertebrata</taxon>
        <taxon>Euteleostomi</taxon>
        <taxon>Amphibia</taxon>
        <taxon>Batrachia</taxon>
        <taxon>Anura</taxon>
        <taxon>Pipoidea</taxon>
        <taxon>Pipidae</taxon>
        <taxon>Xenopodinae</taxon>
        <taxon>Xenopus</taxon>
        <taxon>Silurana</taxon>
    </lineage>
</organism>
<sequence>MSGETFSRKTQKSPVVLDLILLDIRRCCFPDEENMEGCHRDHDVKDVCGGPRMVIRPPIYAPDPPPMAASLFSFQCLVPKERLFSVIHGVLGDIPLHPPFTPELGNERVREELPCRWSPAWVSLQALADEEAELSSQCDDSLILPLCTQPNHSTGSNRGKCPQIPQTESLECYMECDIPIKHKQSNGVGFYYSCVLHLKCISLISLNSHITETTLRLWILCYERGK</sequence>
<accession>A0A1B8XX26</accession>
<dbReference type="AlphaFoldDB" id="A0A1B8XX26"/>
<dbReference type="EMBL" id="KV460924">
    <property type="protein sequence ID" value="OCA15225.1"/>
    <property type="molecule type" value="Genomic_DNA"/>
</dbReference>